<feature type="compositionally biased region" description="Basic and acidic residues" evidence="11">
    <location>
        <begin position="610"/>
        <end position="620"/>
    </location>
</feature>
<feature type="region of interest" description="Disordered" evidence="11">
    <location>
        <begin position="1"/>
        <end position="28"/>
    </location>
</feature>
<dbReference type="GO" id="GO:0034511">
    <property type="term" value="F:U3 snoRNA binding"/>
    <property type="evidence" value="ECO:0007669"/>
    <property type="project" value="TreeGrafter"/>
</dbReference>
<dbReference type="InterPro" id="IPR012948">
    <property type="entry name" value="AARP2CN"/>
</dbReference>
<keyword evidence="7" id="KW-0342">GTP-binding</keyword>
<dbReference type="FunFam" id="3.40.50.300:FF:000105">
    <property type="entry name" value="BMS1 ribosome biogenesis factor"/>
    <property type="match status" value="1"/>
</dbReference>
<keyword evidence="4" id="KW-0547">Nucleotide-binding</keyword>
<comment type="subcellular location">
    <subcellularLocation>
        <location evidence="1">Nucleus</location>
        <location evidence="1">Nucleolus</location>
    </subcellularLocation>
</comment>
<dbReference type="PROSITE" id="PS51714">
    <property type="entry name" value="G_BMS1"/>
    <property type="match status" value="1"/>
</dbReference>
<dbReference type="GO" id="GO:0000479">
    <property type="term" value="P:endonucleolytic cleavage of tricistronic rRNA transcript (SSU-rRNA, 5.8S rRNA, LSU-rRNA)"/>
    <property type="evidence" value="ECO:0007669"/>
    <property type="project" value="TreeGrafter"/>
</dbReference>
<dbReference type="EMBL" id="GIBP01000179">
    <property type="protein sequence ID" value="NDV29148.1"/>
    <property type="molecule type" value="Transcribed_RNA"/>
</dbReference>
<dbReference type="Gene3D" id="3.40.50.300">
    <property type="entry name" value="P-loop containing nucleotide triphosphate hydrolases"/>
    <property type="match status" value="1"/>
</dbReference>
<dbReference type="SMART" id="SM00785">
    <property type="entry name" value="AARP2CN"/>
    <property type="match status" value="1"/>
</dbReference>
<feature type="compositionally biased region" description="Acidic residues" evidence="11">
    <location>
        <begin position="526"/>
        <end position="541"/>
    </location>
</feature>
<organism evidence="13">
    <name type="scientific">Arcella intermedia</name>
    <dbReference type="NCBI Taxonomy" id="1963864"/>
    <lineage>
        <taxon>Eukaryota</taxon>
        <taxon>Amoebozoa</taxon>
        <taxon>Tubulinea</taxon>
        <taxon>Elardia</taxon>
        <taxon>Arcellinida</taxon>
        <taxon>Sphaerothecina</taxon>
        <taxon>Arcellidae</taxon>
        <taxon>Arcella</taxon>
    </lineage>
</organism>
<dbReference type="InterPro" id="IPR007034">
    <property type="entry name" value="BMS1_TSR1_C"/>
</dbReference>
<dbReference type="SMART" id="SM01362">
    <property type="entry name" value="DUF663"/>
    <property type="match status" value="1"/>
</dbReference>
<feature type="compositionally biased region" description="Acidic residues" evidence="11">
    <location>
        <begin position="392"/>
        <end position="426"/>
    </location>
</feature>
<evidence type="ECO:0000256" key="8">
    <source>
        <dbReference type="ARBA" id="ARBA00023242"/>
    </source>
</evidence>
<dbReference type="SUPFAM" id="SSF52540">
    <property type="entry name" value="P-loop containing nucleoside triphosphate hydrolases"/>
    <property type="match status" value="1"/>
</dbReference>
<dbReference type="InterPro" id="IPR030387">
    <property type="entry name" value="G_Bms1/Tsr1_dom"/>
</dbReference>
<dbReference type="PANTHER" id="PTHR12858">
    <property type="entry name" value="RIBOSOME BIOGENESIS PROTEIN"/>
    <property type="match status" value="1"/>
</dbReference>
<dbReference type="GO" id="GO:0005525">
    <property type="term" value="F:GTP binding"/>
    <property type="evidence" value="ECO:0007669"/>
    <property type="project" value="UniProtKB-KW"/>
</dbReference>
<feature type="region of interest" description="Disordered" evidence="11">
    <location>
        <begin position="1053"/>
        <end position="1093"/>
    </location>
</feature>
<evidence type="ECO:0000256" key="7">
    <source>
        <dbReference type="ARBA" id="ARBA00023134"/>
    </source>
</evidence>
<evidence type="ECO:0000256" key="5">
    <source>
        <dbReference type="ARBA" id="ARBA00022801"/>
    </source>
</evidence>
<dbReference type="GO" id="GO:0003924">
    <property type="term" value="F:GTPase activity"/>
    <property type="evidence" value="ECO:0007669"/>
    <property type="project" value="TreeGrafter"/>
</dbReference>
<sequence>MKAIERNKSRLHKKEHMPLPDRTPDEPPPIIVAVQSPPGVGKSTLIQCLVKHFTKQNVSEPKGPITVVGGKKKRYTFIEVPNDLNSMCDIAKIADLVLMLVDASYGFEMESFEFLNILQTHGFPKIMGVLTHLDQFKKLSSMNKTKKKLKHRFWTEIYNGAKLFYLNGLLYGKYLKRDINNLARYIAIQKFRPLIWRNSHSYFLVDRLEDITDSEQVRQDKKCDRTIAVFGYVHGTHLKKQAKIHLPGCGDFSMKDVSTLLDPCPFPPERGQRQRLREKDKLLYAPMSNVGELFFDRDAVYIDMDPNHVRFTDKSQIQGDVEMQPEGPGEKMVKELQNLGRTIDEGLENASLVLLSNSKTPVEVMEQGEKQARKRRPAPSRVSENDEKGPDGENESGEEEGEEEEGEDNEVDGDEEEDEGDEEDEQGGGGVVGDEKDPAVNEEMSWESDEDDEDATDISQLNPSHQDQDEESGSEDEDIEGNLRWKEKMLDRAKDRFIKPVNLMKLVYGETNKKKTMQDYQQKEEKEEEKEEKEEDSESGSDDFFKIRSTTSMGPDINEVESSIFRRDMEDVLDLGNEEIHKMLASRFVSRDYVYDSKYDVDATKEEYGDFEDLEKKKPEESEESEEEEKEKTDLLEKKKSLKEDFDKSYDIEKGGEEAFFNAWKTEIQQQQNINKSEFAHLPLEQRIAVEGHAAGQYVRVEIEGIPYEYVEYHDPRHPLIVGGLNPQEDTIGYVQIRIKKHRWHKKVLKNNDPLILSVGWRRFQTQLVYSMKDQNDRMRQIKYTPEHMHCYATFYGPVTPPNTGLIGFQYLDQKEKTFRVSATGVVLELSQKFQIMKKLKLVGAPYQIKKNTAFIKGMFNSRLEVSKFVGASIRTVSGIRGQIKKAERATEGAFRATFEDKLLMSDIVFLRTWCPVEVPKYYNPVTDLLQPEKGGWQGMKTVYQLRKERGMWIPNNPDSRYTAIERPVRTFAPLKIPSSLQAELPFKVLPKNKKKQETPSLESRRAVLLEPHEKEKLQVLQGLKTVKNMKTRKQTAKRKETLMNFLKEKERKEEEIRAKQRPQKKRLFRLEGLLSNNPSGGARPTKRRKIEK</sequence>
<keyword evidence="6" id="KW-0067">ATP-binding</keyword>
<evidence type="ECO:0000256" key="4">
    <source>
        <dbReference type="ARBA" id="ARBA00022741"/>
    </source>
</evidence>
<dbReference type="PANTHER" id="PTHR12858:SF2">
    <property type="entry name" value="RIBOSOME BIOGENESIS PROTEIN BMS1 HOMOLOG"/>
    <property type="match status" value="1"/>
</dbReference>
<dbReference type="Pfam" id="PF08142">
    <property type="entry name" value="AARP2CN"/>
    <property type="match status" value="1"/>
</dbReference>
<feature type="compositionally biased region" description="Acidic residues" evidence="11">
    <location>
        <begin position="468"/>
        <end position="480"/>
    </location>
</feature>
<comment type="similarity">
    <text evidence="10">Belongs to the TRAFAC class translation factor GTPase superfamily. Bms1-like GTPase family. BMS1 subfamily.</text>
</comment>
<dbReference type="InterPro" id="IPR037875">
    <property type="entry name" value="Bms1_N"/>
</dbReference>
<dbReference type="GO" id="GO:0032040">
    <property type="term" value="C:small-subunit processome"/>
    <property type="evidence" value="ECO:0007669"/>
    <property type="project" value="UniProtKB-ARBA"/>
</dbReference>
<feature type="domain" description="Bms1-type G" evidence="12">
    <location>
        <begin position="27"/>
        <end position="192"/>
    </location>
</feature>
<dbReference type="Pfam" id="PF04950">
    <property type="entry name" value="RIBIOP_C"/>
    <property type="match status" value="1"/>
</dbReference>
<feature type="compositionally biased region" description="Basic and acidic residues" evidence="11">
    <location>
        <begin position="511"/>
        <end position="525"/>
    </location>
</feature>
<feature type="compositionally biased region" description="Acidic residues" evidence="11">
    <location>
        <begin position="444"/>
        <end position="456"/>
    </location>
</feature>
<evidence type="ECO:0000256" key="11">
    <source>
        <dbReference type="SAM" id="MobiDB-lite"/>
    </source>
</evidence>
<name>A0A6B2KX28_9EUKA</name>
<dbReference type="GO" id="GO:0005654">
    <property type="term" value="C:nucleoplasm"/>
    <property type="evidence" value="ECO:0007669"/>
    <property type="project" value="UniProtKB-ARBA"/>
</dbReference>
<evidence type="ECO:0000256" key="1">
    <source>
        <dbReference type="ARBA" id="ARBA00004604"/>
    </source>
</evidence>
<dbReference type="GO" id="GO:0030686">
    <property type="term" value="C:90S preribosome"/>
    <property type="evidence" value="ECO:0007669"/>
    <property type="project" value="TreeGrafter"/>
</dbReference>
<keyword evidence="8" id="KW-0539">Nucleus</keyword>
<dbReference type="InterPro" id="IPR027417">
    <property type="entry name" value="P-loop_NTPase"/>
</dbReference>
<evidence type="ECO:0000256" key="6">
    <source>
        <dbReference type="ARBA" id="ARBA00022840"/>
    </source>
</evidence>
<keyword evidence="2" id="KW-0690">Ribosome biogenesis</keyword>
<comment type="catalytic activity">
    <reaction evidence="9">
        <text>GTP + H2O = GDP + phosphate + H(+)</text>
        <dbReference type="Rhea" id="RHEA:19669"/>
        <dbReference type="ChEBI" id="CHEBI:15377"/>
        <dbReference type="ChEBI" id="CHEBI:15378"/>
        <dbReference type="ChEBI" id="CHEBI:37565"/>
        <dbReference type="ChEBI" id="CHEBI:43474"/>
        <dbReference type="ChEBI" id="CHEBI:58189"/>
    </reaction>
    <physiologicalReaction direction="left-to-right" evidence="9">
        <dbReference type="Rhea" id="RHEA:19670"/>
    </physiologicalReaction>
</comment>
<dbReference type="GO" id="GO:0005524">
    <property type="term" value="F:ATP binding"/>
    <property type="evidence" value="ECO:0007669"/>
    <property type="project" value="UniProtKB-KW"/>
</dbReference>
<evidence type="ECO:0000256" key="2">
    <source>
        <dbReference type="ARBA" id="ARBA00022517"/>
    </source>
</evidence>
<dbReference type="AlphaFoldDB" id="A0A6B2KX28"/>
<accession>A0A6B2KX28</accession>
<protein>
    <recommendedName>
        <fullName evidence="12">Bms1-type G domain-containing protein</fullName>
    </recommendedName>
</protein>
<reference evidence="13" key="1">
    <citation type="journal article" date="2020" name="J. Eukaryot. Microbiol.">
        <title>De novo Sequencing, Assembly and Annotation of the Transcriptome for the Free-Living Testate Amoeba Arcella intermedia.</title>
        <authorList>
            <person name="Ribeiro G.M."/>
            <person name="Porfirio-Sousa A.L."/>
            <person name="Maurer-Alcala X.X."/>
            <person name="Katz L.A."/>
            <person name="Lahr D.J.G."/>
        </authorList>
    </citation>
    <scope>NUCLEOTIDE SEQUENCE</scope>
</reference>
<keyword evidence="5" id="KW-0378">Hydrolase</keyword>
<evidence type="ECO:0000313" key="13">
    <source>
        <dbReference type="EMBL" id="NDV29148.1"/>
    </source>
</evidence>
<dbReference type="GO" id="GO:0000462">
    <property type="term" value="P:maturation of SSU-rRNA from tricistronic rRNA transcript (SSU-rRNA, 5.8S rRNA, LSU-rRNA)"/>
    <property type="evidence" value="ECO:0007669"/>
    <property type="project" value="TreeGrafter"/>
</dbReference>
<evidence type="ECO:0000256" key="10">
    <source>
        <dbReference type="ARBA" id="ARBA00061391"/>
    </source>
</evidence>
<feature type="region of interest" description="Disordered" evidence="11">
    <location>
        <begin position="508"/>
        <end position="562"/>
    </location>
</feature>
<proteinExistence type="inferred from homology"/>
<feature type="compositionally biased region" description="Basic and acidic residues" evidence="11">
    <location>
        <begin position="16"/>
        <end position="25"/>
    </location>
</feature>
<feature type="region of interest" description="Disordered" evidence="11">
    <location>
        <begin position="358"/>
        <end position="483"/>
    </location>
</feature>
<dbReference type="InterPro" id="IPR039761">
    <property type="entry name" value="Bms1/Tsr1"/>
</dbReference>
<evidence type="ECO:0000256" key="3">
    <source>
        <dbReference type="ARBA" id="ARBA00022553"/>
    </source>
</evidence>
<evidence type="ECO:0000259" key="12">
    <source>
        <dbReference type="PROSITE" id="PS51714"/>
    </source>
</evidence>
<feature type="region of interest" description="Disordered" evidence="11">
    <location>
        <begin position="610"/>
        <end position="636"/>
    </location>
</feature>
<keyword evidence="3" id="KW-0597">Phosphoprotein</keyword>
<evidence type="ECO:0000256" key="9">
    <source>
        <dbReference type="ARBA" id="ARBA00049117"/>
    </source>
</evidence>
<dbReference type="CDD" id="cd01882">
    <property type="entry name" value="BMS1"/>
    <property type="match status" value="1"/>
</dbReference>